<protein>
    <submittedName>
        <fullName evidence="1">DNA polymerase III subunit gamma/tau</fullName>
    </submittedName>
</protein>
<dbReference type="OrthoDB" id="1467297at2"/>
<dbReference type="EMBL" id="MTCY01000032">
    <property type="protein sequence ID" value="OWP76029.1"/>
    <property type="molecule type" value="Genomic_DNA"/>
</dbReference>
<reference evidence="1 2" key="1">
    <citation type="journal article" date="2017" name="Infect. Genet. Evol.">
        <title>Comparative genome analysis of fish pathogen Flavobacterium columnare reveals extensive sequence diversity within the species.</title>
        <authorList>
            <person name="Kayansamruaj P."/>
            <person name="Dong H.T."/>
            <person name="Hirono I."/>
            <person name="Kondo H."/>
            <person name="Senapin S."/>
            <person name="Rodkhum C."/>
        </authorList>
    </citation>
    <scope>NUCLEOTIDE SEQUENCE [LARGE SCALE GENOMIC DNA]</scope>
    <source>
        <strain evidence="1 2">1214</strain>
    </source>
</reference>
<comment type="caution">
    <text evidence="1">The sequence shown here is derived from an EMBL/GenBank/DDBJ whole genome shotgun (WGS) entry which is preliminary data.</text>
</comment>
<dbReference type="Proteomes" id="UP000198034">
    <property type="component" value="Unassembled WGS sequence"/>
</dbReference>
<name>A0A246G9B4_9FLAO</name>
<gene>
    <name evidence="1" type="ORF">BWK62_10655</name>
</gene>
<sequence>MSSIRIKKELEAQLKPEQKHHDELPVEPFTETEMLEQWLKYAQKLGNKGYKILESLMLINDPVLEGTTIIHELPNESSKIDFEGEKHDLLGYLRGKLHNHTINLEIRLNETIETKKAFTAEEKYQLMRDINPALDVLRKLFDLDV</sequence>
<organism evidence="1 2">
    <name type="scientific">Flavobacterium columnare</name>
    <dbReference type="NCBI Taxonomy" id="996"/>
    <lineage>
        <taxon>Bacteria</taxon>
        <taxon>Pseudomonadati</taxon>
        <taxon>Bacteroidota</taxon>
        <taxon>Flavobacteriia</taxon>
        <taxon>Flavobacteriales</taxon>
        <taxon>Flavobacteriaceae</taxon>
        <taxon>Flavobacterium</taxon>
    </lineage>
</organism>
<accession>A0A246G9B4</accession>
<evidence type="ECO:0000313" key="2">
    <source>
        <dbReference type="Proteomes" id="UP000198034"/>
    </source>
</evidence>
<evidence type="ECO:0000313" key="1">
    <source>
        <dbReference type="EMBL" id="OWP76029.1"/>
    </source>
</evidence>
<proteinExistence type="predicted"/>
<dbReference type="AlphaFoldDB" id="A0A246G9B4"/>